<feature type="compositionally biased region" description="Basic residues" evidence="1">
    <location>
        <begin position="526"/>
        <end position="549"/>
    </location>
</feature>
<feature type="compositionally biased region" description="Basic and acidic residues" evidence="1">
    <location>
        <begin position="387"/>
        <end position="396"/>
    </location>
</feature>
<evidence type="ECO:0000313" key="3">
    <source>
        <dbReference type="EMBL" id="KAL3098651.1"/>
    </source>
</evidence>
<evidence type="ECO:0000256" key="1">
    <source>
        <dbReference type="SAM" id="MobiDB-lite"/>
    </source>
</evidence>
<sequence length="646" mass="72882">MFFLLFFATFGCAVAFNQYSISVSILPSLDTSKHQYYAGMKCPSNDKFFPIFEPLVNRFSTQEGDHADLCTEELSTDEECPEGFQIGISMLNGQKEDFTWQTWDAVWLKDIIKFGENNFIHKKVEFGVHFKLDISPKLNDSPNIVYRVNVYCVDNAGNGILEFKTFTKSETDVVFRSNYQTYDQIGAEYVPSSSVGKKCKNYQVKVWPSNEKRLSYIKEKQEVGNALLEPEFVASGVITNGKLYSNVEFPVYFNLIIEPSLDHEAESIYYVKVKCNGKESNTFKTFTHGNTKVVLNVKGCTKFDISVSKMDKEIESPEEISSIRAKMKRIGEKIKNESIYPIKYSEEQQLPQESEEDNDSLGDDDEKIEDEENMDDKDDDDLDRDIDEIIKQLAMEKDEELDDDEGDFEDSGDDVDEEDAPRAKKARAPPKTKTNKTTSMIAAKKGKKKVLESEDDDDDDLEVYGGGPVEKEDKPKPKKARAPPKTKANKTTSMIAAKKGKKVLESDEDDLEVYGGGPVEKEDKPKPKKARAPPKTKPNKKIAAKKGKKKVSESEDDFEEDWDSGDDDWKAKASSSNTKSKKSGQIAKKTVVKGKTQIGDHVSAKESVMKVEQTINEAGDGSDDDDFERPIHKKMKSLYNFEGNLP</sequence>
<dbReference type="AlphaFoldDB" id="A0ABD2K6W7"/>
<protein>
    <submittedName>
        <fullName evidence="3">Uncharacterized protein</fullName>
    </submittedName>
</protein>
<name>A0ABD2K6W7_HETSC</name>
<comment type="caution">
    <text evidence="3">The sequence shown here is derived from an EMBL/GenBank/DDBJ whole genome shotgun (WGS) entry which is preliminary data.</text>
</comment>
<organism evidence="3 4">
    <name type="scientific">Heterodera schachtii</name>
    <name type="common">Sugarbeet cyst nematode worm</name>
    <name type="synonym">Tylenchus schachtii</name>
    <dbReference type="NCBI Taxonomy" id="97005"/>
    <lineage>
        <taxon>Eukaryota</taxon>
        <taxon>Metazoa</taxon>
        <taxon>Ecdysozoa</taxon>
        <taxon>Nematoda</taxon>
        <taxon>Chromadorea</taxon>
        <taxon>Rhabditida</taxon>
        <taxon>Tylenchina</taxon>
        <taxon>Tylenchomorpha</taxon>
        <taxon>Tylenchoidea</taxon>
        <taxon>Heteroderidae</taxon>
        <taxon>Heteroderinae</taxon>
        <taxon>Heterodera</taxon>
    </lineage>
</organism>
<feature type="chain" id="PRO_5044768567" evidence="2">
    <location>
        <begin position="16"/>
        <end position="646"/>
    </location>
</feature>
<accession>A0ABD2K6W7</accession>
<feature type="region of interest" description="Disordered" evidence="1">
    <location>
        <begin position="342"/>
        <end position="598"/>
    </location>
</feature>
<feature type="compositionally biased region" description="Acidic residues" evidence="1">
    <location>
        <begin position="554"/>
        <end position="566"/>
    </location>
</feature>
<dbReference type="Proteomes" id="UP001620645">
    <property type="component" value="Unassembled WGS sequence"/>
</dbReference>
<evidence type="ECO:0000256" key="2">
    <source>
        <dbReference type="SAM" id="SignalP"/>
    </source>
</evidence>
<keyword evidence="4" id="KW-1185">Reference proteome</keyword>
<keyword evidence="2" id="KW-0732">Signal</keyword>
<feature type="compositionally biased region" description="Acidic residues" evidence="1">
    <location>
        <begin position="353"/>
        <end position="386"/>
    </location>
</feature>
<evidence type="ECO:0000313" key="4">
    <source>
        <dbReference type="Proteomes" id="UP001620645"/>
    </source>
</evidence>
<feature type="compositionally biased region" description="Basic residues" evidence="1">
    <location>
        <begin position="476"/>
        <end position="488"/>
    </location>
</feature>
<feature type="signal peptide" evidence="2">
    <location>
        <begin position="1"/>
        <end position="15"/>
    </location>
</feature>
<gene>
    <name evidence="3" type="ORF">niasHS_000438</name>
</gene>
<dbReference type="EMBL" id="JBICCN010000044">
    <property type="protein sequence ID" value="KAL3098651.1"/>
    <property type="molecule type" value="Genomic_DNA"/>
</dbReference>
<proteinExistence type="predicted"/>
<feature type="compositionally biased region" description="Acidic residues" evidence="1">
    <location>
        <begin position="397"/>
        <end position="419"/>
    </location>
</feature>
<feature type="compositionally biased region" description="Acidic residues" evidence="1">
    <location>
        <begin position="453"/>
        <end position="462"/>
    </location>
</feature>
<feature type="compositionally biased region" description="Basic residues" evidence="1">
    <location>
        <begin position="423"/>
        <end position="434"/>
    </location>
</feature>
<reference evidence="3 4" key="1">
    <citation type="submission" date="2024-10" db="EMBL/GenBank/DDBJ databases">
        <authorList>
            <person name="Kim D."/>
        </authorList>
    </citation>
    <scope>NUCLEOTIDE SEQUENCE [LARGE SCALE GENOMIC DNA]</scope>
    <source>
        <strain evidence="3">Taebaek</strain>
    </source>
</reference>